<evidence type="ECO:0000256" key="1">
    <source>
        <dbReference type="SAM" id="MobiDB-lite"/>
    </source>
</evidence>
<feature type="compositionally biased region" description="Polar residues" evidence="1">
    <location>
        <begin position="1384"/>
        <end position="1419"/>
    </location>
</feature>
<sequence length="1562" mass="167772">MALPQPLEPDDLREPVIVSTNRADDVGPYMNNLFAEDPKKWMNVMPWEFPQNDGKEAEEQFLRTFFTDREIRKQGGAAPPGNGYRFLKQVWMSCALWNVNYRIPAIVDKWLWQNQDLVKDPSMTQHFFSEDVQPSTFFAPDELEEYGPKLLHWAVKGIQGYMRIEQAKQTDQANQADQSNQQDQAPVQAAAEGAAVATSARPSEQEPIKKTEEPPVKHHDPSSAFFKKPRNPNKPTFSQLRKEADDAARQARATKAANYDTATATASKKTATAPAGKDTTAAPAAEATTTAPAGEATATAPVGEAAATAPTGEDVATTSAGKDMTTAPEGEGTTATATVTDEDTTTTATPAVGVIPLAPASAETGPPAVIPAATGHAQGSQTRNFSSGSHHLVEERQQSFRRGRGNQGNKRNSFNGSRPPPRPQPAYGDPRHASNPYSPYGGPPAQMSPMPPGSAPVMHRMPSGGAFPSPVGPMPTLPKGQQFYGPPAVPGYQMGQPMQQPYDPSMHHMQPQQQMFMQGPPPGPYQYNAAPSAYNMQPAPFADRSNVHLNTTHYNNEQPFYPMENQANYRNQRHDSTYSRTSKGRGGFGGSMRGRGNRGRGSFSNEGQFMPRNAPNDASAAPFPQHERNFSMEREGHQRRQDWQGRGQADNTFAQGGNNYQACTVGCTKFQISDICTTATKLILFNVTPTIHASEVQHFFSQFGPVRWVSEPKKATSAPAPGMPPRWYMWVTFEDVSGARKCLASKGLQWPGGTLLPEVAKDHWDPPHMGYFRSGPGYQRPSISYGAPTTGMPMPAPDVQGTPAQPQTAPVQEPPVPEPPVQEPPVRRDSQSGYSTPIATDSSATPTASRDNTPKNKKSQKKKGNKKRAEQKEDTSSEKAGEVQNAKDDAAHKETDKPDPLPSPSDEDAEVKKSEAIETASSEASPSAAEEVEVKVADDAGPKASGDEDKTPTITAAEPVLASEEEKSVPVEPVESDSTAEKATPPIKQDEDVNDESFHTASGSPEVEKDVTLEGADATTPTIPTAPEQENTQEGNASASVSDVGSAHSNESVPGKSSAKSPSPGKDAKKAPIPQVPSQKNVTIAVTPVDTEKAEAFGKAQTEFLQVPQQRSTSGSSDATTAAFVTAPSTPAIPEPTQEPRSKKPPKEKGPDQTESLSIFGKTSKRKASSKAKDKKSAGKRKGSSAVPETSTDTKPTAKSEESTAIPEEPEKADIKQEDPSAQPVEHEQKQDITKVADPVIIEPSDSKPDETTAAEAGGDDGSKPKMSAKAAGKQPVGRSEESTTSVSDDITAQSEEKTEVGEQEPEDGEAQDEGKIGLGISHDTNPETSKPKKKKKTKPKNKKKPAQAQVTVTEMSHPGIDNHTSKSTYEFKGNDLGPKDASQEAQEPKPSNANAHQPSANANLPNSSTMPNDQNVQATDDGRSPSKSLAQRLNERQPFSSQENPSNFSYRTRSMAGSDTQRTITIVDRNGNGNGQVSPDDEVEVTYIVWALDDDDDTQAPDGDDNLTAAAEAPAEAPHEEVSPGVTQSINYLAELTAQENRGKEAKAKKTELEGTQTETQ</sequence>
<dbReference type="Gene3D" id="3.30.70.330">
    <property type="match status" value="1"/>
</dbReference>
<dbReference type="GO" id="GO:0003676">
    <property type="term" value="F:nucleic acid binding"/>
    <property type="evidence" value="ECO:0007669"/>
    <property type="project" value="InterPro"/>
</dbReference>
<feature type="compositionally biased region" description="Acidic residues" evidence="1">
    <location>
        <begin position="1493"/>
        <end position="1506"/>
    </location>
</feature>
<feature type="region of interest" description="Disordered" evidence="1">
    <location>
        <begin position="1100"/>
        <end position="1527"/>
    </location>
</feature>
<evidence type="ECO:0008006" key="4">
    <source>
        <dbReference type="Google" id="ProtNLM"/>
    </source>
</evidence>
<feature type="compositionally biased region" description="Low complexity" evidence="1">
    <location>
        <begin position="1054"/>
        <end position="1065"/>
    </location>
</feature>
<dbReference type="Proteomes" id="UP000799537">
    <property type="component" value="Unassembled WGS sequence"/>
</dbReference>
<dbReference type="InterPro" id="IPR035979">
    <property type="entry name" value="RBD_domain_sf"/>
</dbReference>
<feature type="region of interest" description="Disordered" evidence="1">
    <location>
        <begin position="632"/>
        <end position="651"/>
    </location>
</feature>
<feature type="compositionally biased region" description="Polar residues" evidence="1">
    <location>
        <begin position="1283"/>
        <end position="1294"/>
    </location>
</feature>
<reference evidence="2" key="1">
    <citation type="journal article" date="2020" name="Stud. Mycol.">
        <title>101 Dothideomycetes genomes: a test case for predicting lifestyles and emergence of pathogens.</title>
        <authorList>
            <person name="Haridas S."/>
            <person name="Albert R."/>
            <person name="Binder M."/>
            <person name="Bloem J."/>
            <person name="Labutti K."/>
            <person name="Salamov A."/>
            <person name="Andreopoulos B."/>
            <person name="Baker S."/>
            <person name="Barry K."/>
            <person name="Bills G."/>
            <person name="Bluhm B."/>
            <person name="Cannon C."/>
            <person name="Castanera R."/>
            <person name="Culley D."/>
            <person name="Daum C."/>
            <person name="Ezra D."/>
            <person name="Gonzalez J."/>
            <person name="Henrissat B."/>
            <person name="Kuo A."/>
            <person name="Liang C."/>
            <person name="Lipzen A."/>
            <person name="Lutzoni F."/>
            <person name="Magnuson J."/>
            <person name="Mondo S."/>
            <person name="Nolan M."/>
            <person name="Ohm R."/>
            <person name="Pangilinan J."/>
            <person name="Park H.-J."/>
            <person name="Ramirez L."/>
            <person name="Alfaro M."/>
            <person name="Sun H."/>
            <person name="Tritt A."/>
            <person name="Yoshinaga Y."/>
            <person name="Zwiers L.-H."/>
            <person name="Turgeon B."/>
            <person name="Goodwin S."/>
            <person name="Spatafora J."/>
            <person name="Crous P."/>
            <person name="Grigoriev I."/>
        </authorList>
    </citation>
    <scope>NUCLEOTIDE SEQUENCE</scope>
    <source>
        <strain evidence="2">ATCC 36951</strain>
    </source>
</reference>
<feature type="compositionally biased region" description="Polar residues" evidence="1">
    <location>
        <begin position="1028"/>
        <end position="1052"/>
    </location>
</feature>
<protein>
    <recommendedName>
        <fullName evidence="4">RRM domain-containing protein</fullName>
    </recommendedName>
</protein>
<feature type="compositionally biased region" description="Basic residues" evidence="1">
    <location>
        <begin position="855"/>
        <end position="866"/>
    </location>
</feature>
<feature type="compositionally biased region" description="Low complexity" evidence="1">
    <location>
        <begin position="1112"/>
        <end position="1123"/>
    </location>
</feature>
<dbReference type="CDD" id="cd00590">
    <property type="entry name" value="RRM_SF"/>
    <property type="match status" value="1"/>
</dbReference>
<feature type="compositionally biased region" description="Basic and acidic residues" evidence="1">
    <location>
        <begin position="632"/>
        <end position="643"/>
    </location>
</feature>
<feature type="compositionally biased region" description="Basic residues" evidence="1">
    <location>
        <begin position="1332"/>
        <end position="1346"/>
    </location>
</feature>
<organism evidence="2 3">
    <name type="scientific">Zasmidium cellare ATCC 36951</name>
    <dbReference type="NCBI Taxonomy" id="1080233"/>
    <lineage>
        <taxon>Eukaryota</taxon>
        <taxon>Fungi</taxon>
        <taxon>Dikarya</taxon>
        <taxon>Ascomycota</taxon>
        <taxon>Pezizomycotina</taxon>
        <taxon>Dothideomycetes</taxon>
        <taxon>Dothideomycetidae</taxon>
        <taxon>Mycosphaerellales</taxon>
        <taxon>Mycosphaerellaceae</taxon>
        <taxon>Zasmidium</taxon>
    </lineage>
</organism>
<feature type="compositionally biased region" description="Basic and acidic residues" evidence="1">
    <location>
        <begin position="932"/>
        <end position="951"/>
    </location>
</feature>
<keyword evidence="3" id="KW-1185">Reference proteome</keyword>
<feature type="compositionally biased region" description="Low complexity" evidence="1">
    <location>
        <begin position="325"/>
        <end position="354"/>
    </location>
</feature>
<dbReference type="EMBL" id="ML993580">
    <property type="protein sequence ID" value="KAF2173125.1"/>
    <property type="molecule type" value="Genomic_DNA"/>
</dbReference>
<dbReference type="InterPro" id="IPR012677">
    <property type="entry name" value="Nucleotide-bd_a/b_plait_sf"/>
</dbReference>
<feature type="compositionally biased region" description="Acidic residues" evidence="1">
    <location>
        <begin position="1302"/>
        <end position="1312"/>
    </location>
</feature>
<feature type="compositionally biased region" description="Basic and acidic residues" evidence="1">
    <location>
        <begin position="203"/>
        <end position="221"/>
    </location>
</feature>
<feature type="region of interest" description="Disordered" evidence="1">
    <location>
        <begin position="771"/>
        <end position="1084"/>
    </location>
</feature>
<feature type="region of interest" description="Disordered" evidence="1">
    <location>
        <begin position="573"/>
        <end position="623"/>
    </location>
</feature>
<dbReference type="GeneID" id="54557166"/>
<feature type="compositionally biased region" description="Polar residues" evidence="1">
    <location>
        <begin position="377"/>
        <end position="389"/>
    </location>
</feature>
<name>A0A6A6D1R7_ZASCE</name>
<dbReference type="SUPFAM" id="SSF54928">
    <property type="entry name" value="RNA-binding domain, RBD"/>
    <property type="match status" value="1"/>
</dbReference>
<dbReference type="OrthoDB" id="3945592at2759"/>
<feature type="region of interest" description="Disordered" evidence="1">
    <location>
        <begin position="169"/>
        <end position="459"/>
    </location>
</feature>
<feature type="compositionally biased region" description="Low complexity" evidence="1">
    <location>
        <begin position="917"/>
        <end position="929"/>
    </location>
</feature>
<feature type="compositionally biased region" description="Basic and acidic residues" evidence="1">
    <location>
        <begin position="1209"/>
        <end position="1235"/>
    </location>
</feature>
<feature type="compositionally biased region" description="Low complexity" evidence="1">
    <location>
        <begin position="802"/>
        <end position="811"/>
    </location>
</feature>
<evidence type="ECO:0000313" key="3">
    <source>
        <dbReference type="Proteomes" id="UP000799537"/>
    </source>
</evidence>
<feature type="compositionally biased region" description="Basic and acidic residues" evidence="1">
    <location>
        <begin position="1138"/>
        <end position="1152"/>
    </location>
</feature>
<evidence type="ECO:0000313" key="2">
    <source>
        <dbReference type="EMBL" id="KAF2173125.1"/>
    </source>
</evidence>
<feature type="compositionally biased region" description="Basic and acidic residues" evidence="1">
    <location>
        <begin position="240"/>
        <end position="249"/>
    </location>
</feature>
<accession>A0A6A6D1R7</accession>
<feature type="compositionally biased region" description="Low complexity" evidence="1">
    <location>
        <begin position="1016"/>
        <end position="1027"/>
    </location>
</feature>
<feature type="compositionally biased region" description="Low complexity" evidence="1">
    <location>
        <begin position="169"/>
        <end position="200"/>
    </location>
</feature>
<feature type="compositionally biased region" description="Gly residues" evidence="1">
    <location>
        <begin position="584"/>
        <end position="593"/>
    </location>
</feature>
<feature type="compositionally biased region" description="Low complexity" evidence="1">
    <location>
        <begin position="250"/>
        <end position="313"/>
    </location>
</feature>
<feature type="region of interest" description="Disordered" evidence="1">
    <location>
        <begin position="1539"/>
        <end position="1562"/>
    </location>
</feature>
<feature type="compositionally biased region" description="Basic and acidic residues" evidence="1">
    <location>
        <begin position="867"/>
        <end position="899"/>
    </location>
</feature>
<feature type="compositionally biased region" description="Polar residues" evidence="1">
    <location>
        <begin position="1426"/>
        <end position="1465"/>
    </location>
</feature>
<proteinExistence type="predicted"/>
<dbReference type="RefSeq" id="XP_033674014.1">
    <property type="nucleotide sequence ID" value="XM_033803894.1"/>
</dbReference>
<gene>
    <name evidence="2" type="ORF">M409DRAFT_17073</name>
</gene>
<feature type="compositionally biased region" description="Polar residues" evidence="1">
    <location>
        <begin position="831"/>
        <end position="851"/>
    </location>
</feature>
<feature type="compositionally biased region" description="Basic and acidic residues" evidence="1">
    <location>
        <begin position="1542"/>
        <end position="1554"/>
    </location>
</feature>
<feature type="compositionally biased region" description="Pro residues" evidence="1">
    <location>
        <begin position="812"/>
        <end position="823"/>
    </location>
</feature>